<sequence>GCDAQNYGTGRCCSFIQAHGICCISNTIFVTDAAAGKVKLVVSMSGTLSFLYHLGLVYDSFGITCKGSTPAQMTPELVVSNVRKVHHTFNRQCAKSRKYNVVFKTLLTTEVENLHAVSHFKNETFNTLQYAMDFGTIAKESLKRVSEWAAKYFTHPASYYPVPQTGMLLSDIKFMSPLPSKTLPNREEDAMRGLVDNFRPVRQRTVRSETTKDKAGALPPAVYTKQ</sequence>
<feature type="non-terminal residue" evidence="2">
    <location>
        <position position="1"/>
    </location>
</feature>
<protein>
    <submittedName>
        <fullName evidence="2">Uncharacterized protein</fullName>
    </submittedName>
</protein>
<organism evidence="2 3">
    <name type="scientific">Porites lobata</name>
    <dbReference type="NCBI Taxonomy" id="104759"/>
    <lineage>
        <taxon>Eukaryota</taxon>
        <taxon>Metazoa</taxon>
        <taxon>Cnidaria</taxon>
        <taxon>Anthozoa</taxon>
        <taxon>Hexacorallia</taxon>
        <taxon>Scleractinia</taxon>
        <taxon>Fungiina</taxon>
        <taxon>Poritidae</taxon>
        <taxon>Porites</taxon>
    </lineage>
</organism>
<proteinExistence type="predicted"/>
<feature type="compositionally biased region" description="Basic and acidic residues" evidence="1">
    <location>
        <begin position="206"/>
        <end position="215"/>
    </location>
</feature>
<dbReference type="Proteomes" id="UP001159405">
    <property type="component" value="Unassembled WGS sequence"/>
</dbReference>
<keyword evidence="3" id="KW-1185">Reference proteome</keyword>
<gene>
    <name evidence="2" type="ORF">PLOB_00012913</name>
</gene>
<comment type="caution">
    <text evidence="2">The sequence shown here is derived from an EMBL/GenBank/DDBJ whole genome shotgun (WGS) entry which is preliminary data.</text>
</comment>
<reference evidence="2 3" key="1">
    <citation type="submission" date="2022-05" db="EMBL/GenBank/DDBJ databases">
        <authorList>
            <consortium name="Genoscope - CEA"/>
            <person name="William W."/>
        </authorList>
    </citation>
    <scope>NUCLEOTIDE SEQUENCE [LARGE SCALE GENOMIC DNA]</scope>
</reference>
<dbReference type="EMBL" id="CALNXK010000172">
    <property type="protein sequence ID" value="CAH3172391.1"/>
    <property type="molecule type" value="Genomic_DNA"/>
</dbReference>
<feature type="non-terminal residue" evidence="2">
    <location>
        <position position="226"/>
    </location>
</feature>
<accession>A0ABN8R0T9</accession>
<evidence type="ECO:0000313" key="3">
    <source>
        <dbReference type="Proteomes" id="UP001159405"/>
    </source>
</evidence>
<evidence type="ECO:0000256" key="1">
    <source>
        <dbReference type="SAM" id="MobiDB-lite"/>
    </source>
</evidence>
<evidence type="ECO:0000313" key="2">
    <source>
        <dbReference type="EMBL" id="CAH3172391.1"/>
    </source>
</evidence>
<name>A0ABN8R0T9_9CNID</name>
<feature type="region of interest" description="Disordered" evidence="1">
    <location>
        <begin position="205"/>
        <end position="226"/>
    </location>
</feature>